<reference evidence="1" key="1">
    <citation type="journal article" date="2020" name="Stud. Mycol.">
        <title>101 Dothideomycetes genomes: a test case for predicting lifestyles and emergence of pathogens.</title>
        <authorList>
            <person name="Haridas S."/>
            <person name="Albert R."/>
            <person name="Binder M."/>
            <person name="Bloem J."/>
            <person name="Labutti K."/>
            <person name="Salamov A."/>
            <person name="Andreopoulos B."/>
            <person name="Baker S."/>
            <person name="Barry K."/>
            <person name="Bills G."/>
            <person name="Bluhm B."/>
            <person name="Cannon C."/>
            <person name="Castanera R."/>
            <person name="Culley D."/>
            <person name="Daum C."/>
            <person name="Ezra D."/>
            <person name="Gonzalez J."/>
            <person name="Henrissat B."/>
            <person name="Kuo A."/>
            <person name="Liang C."/>
            <person name="Lipzen A."/>
            <person name="Lutzoni F."/>
            <person name="Magnuson J."/>
            <person name="Mondo S."/>
            <person name="Nolan M."/>
            <person name="Ohm R."/>
            <person name="Pangilinan J."/>
            <person name="Park H.-J."/>
            <person name="Ramirez L."/>
            <person name="Alfaro M."/>
            <person name="Sun H."/>
            <person name="Tritt A."/>
            <person name="Yoshinaga Y."/>
            <person name="Zwiers L.-H."/>
            <person name="Turgeon B."/>
            <person name="Goodwin S."/>
            <person name="Spatafora J."/>
            <person name="Crous P."/>
            <person name="Grigoriev I."/>
        </authorList>
    </citation>
    <scope>NUCLEOTIDE SEQUENCE</scope>
    <source>
        <strain evidence="1">CBS 122367</strain>
    </source>
</reference>
<evidence type="ECO:0000313" key="1">
    <source>
        <dbReference type="EMBL" id="KAF2676944.1"/>
    </source>
</evidence>
<proteinExistence type="predicted"/>
<keyword evidence="2" id="KW-1185">Reference proteome</keyword>
<accession>A0A6G1IFE4</accession>
<organism evidence="1 2">
    <name type="scientific">Lentithecium fluviatile CBS 122367</name>
    <dbReference type="NCBI Taxonomy" id="1168545"/>
    <lineage>
        <taxon>Eukaryota</taxon>
        <taxon>Fungi</taxon>
        <taxon>Dikarya</taxon>
        <taxon>Ascomycota</taxon>
        <taxon>Pezizomycotina</taxon>
        <taxon>Dothideomycetes</taxon>
        <taxon>Pleosporomycetidae</taxon>
        <taxon>Pleosporales</taxon>
        <taxon>Massarineae</taxon>
        <taxon>Lentitheciaceae</taxon>
        <taxon>Lentithecium</taxon>
    </lineage>
</organism>
<gene>
    <name evidence="1" type="ORF">K458DRAFT_165893</name>
</gene>
<dbReference type="Proteomes" id="UP000799291">
    <property type="component" value="Unassembled WGS sequence"/>
</dbReference>
<evidence type="ECO:0000313" key="2">
    <source>
        <dbReference type="Proteomes" id="UP000799291"/>
    </source>
</evidence>
<name>A0A6G1IFE4_9PLEO</name>
<protein>
    <submittedName>
        <fullName evidence="1">Uncharacterized protein</fullName>
    </submittedName>
</protein>
<sequence>MAPVSVVTGVRRVCASCLERCSSCFAQTSSHELLHTSHVSRARVDVSVLKPVSKTCSWYLA</sequence>
<dbReference type="EMBL" id="MU005627">
    <property type="protein sequence ID" value="KAF2676944.1"/>
    <property type="molecule type" value="Genomic_DNA"/>
</dbReference>
<dbReference type="AlphaFoldDB" id="A0A6G1IFE4"/>